<keyword evidence="3" id="KW-1185">Reference proteome</keyword>
<keyword evidence="1" id="KW-1133">Transmembrane helix</keyword>
<dbReference type="AlphaFoldDB" id="D5ENV1"/>
<dbReference type="Proteomes" id="UP000000925">
    <property type="component" value="Chromosome"/>
</dbReference>
<feature type="transmembrane region" description="Helical" evidence="1">
    <location>
        <begin position="12"/>
        <end position="31"/>
    </location>
</feature>
<proteinExistence type="predicted"/>
<evidence type="ECO:0000313" key="2">
    <source>
        <dbReference type="EMBL" id="ADE53610.1"/>
    </source>
</evidence>
<organism evidence="2 3">
    <name type="scientific">Coraliomargarita akajimensis (strain DSM 45221 / IAM 15411 / JCM 23193 / KCTC 12865 / 04OKA010-24)</name>
    <dbReference type="NCBI Taxonomy" id="583355"/>
    <lineage>
        <taxon>Bacteria</taxon>
        <taxon>Pseudomonadati</taxon>
        <taxon>Verrucomicrobiota</taxon>
        <taxon>Opitutia</taxon>
        <taxon>Puniceicoccales</taxon>
        <taxon>Coraliomargaritaceae</taxon>
        <taxon>Coraliomargarita</taxon>
    </lineage>
</organism>
<reference evidence="2 3" key="1">
    <citation type="journal article" date="2010" name="Stand. Genomic Sci.">
        <title>Complete genome sequence of Coraliomargarita akajimensis type strain (04OKA010-24).</title>
        <authorList>
            <person name="Mavromatis K."/>
            <person name="Abt B."/>
            <person name="Brambilla E."/>
            <person name="Lapidus A."/>
            <person name="Copeland A."/>
            <person name="Deshpande S."/>
            <person name="Nolan M."/>
            <person name="Lucas S."/>
            <person name="Tice H."/>
            <person name="Cheng J.F."/>
            <person name="Han C."/>
            <person name="Detter J.C."/>
            <person name="Woyke T."/>
            <person name="Goodwin L."/>
            <person name="Pitluck S."/>
            <person name="Held B."/>
            <person name="Brettin T."/>
            <person name="Tapia R."/>
            <person name="Ivanova N."/>
            <person name="Mikhailova N."/>
            <person name="Pati A."/>
            <person name="Liolios K."/>
            <person name="Chen A."/>
            <person name="Palaniappan K."/>
            <person name="Land M."/>
            <person name="Hauser L."/>
            <person name="Chang Y.J."/>
            <person name="Jeffries C.D."/>
            <person name="Rohde M."/>
            <person name="Goker M."/>
            <person name="Bristow J."/>
            <person name="Eisen J.A."/>
            <person name="Markowitz V."/>
            <person name="Hugenholtz P."/>
            <person name="Klenk H.P."/>
            <person name="Kyrpides N.C."/>
        </authorList>
    </citation>
    <scope>NUCLEOTIDE SEQUENCE [LARGE SCALE GENOMIC DNA]</scope>
    <source>
        <strain evidence="3">DSM 45221 / IAM 15411 / JCM 23193 / KCTC 12865</strain>
    </source>
</reference>
<name>D5ENV1_CORAD</name>
<keyword evidence="1" id="KW-0812">Transmembrane</keyword>
<keyword evidence="1" id="KW-0472">Membrane</keyword>
<evidence type="ECO:0000313" key="3">
    <source>
        <dbReference type="Proteomes" id="UP000000925"/>
    </source>
</evidence>
<evidence type="ECO:0000256" key="1">
    <source>
        <dbReference type="SAM" id="Phobius"/>
    </source>
</evidence>
<dbReference type="KEGG" id="caa:Caka_0585"/>
<dbReference type="HOGENOM" id="CLU_1831774_0_0_0"/>
<accession>D5ENV1</accession>
<gene>
    <name evidence="2" type="ordered locus">Caka_0585</name>
</gene>
<dbReference type="EMBL" id="CP001998">
    <property type="protein sequence ID" value="ADE53610.1"/>
    <property type="molecule type" value="Genomic_DNA"/>
</dbReference>
<sequence length="140" mass="16004">MNEFYESAKPILGFLAFALTAFTLFAGWKTMRNIKTIDRKSTEELKTIISDRKKQFTFGAAIEELKKRNEDYSEVLPHLLDMSTSKNKAERLIGWGVLDTNFPEITKEIEFDPMKPSKRALQLLASLKNTEANQSLLDNA</sequence>
<dbReference type="RefSeq" id="WP_013042335.1">
    <property type="nucleotide sequence ID" value="NC_014008.1"/>
</dbReference>
<protein>
    <submittedName>
        <fullName evidence="2">Uncharacterized protein</fullName>
    </submittedName>
</protein>